<dbReference type="SUPFAM" id="SSF50129">
    <property type="entry name" value="GroES-like"/>
    <property type="match status" value="1"/>
</dbReference>
<dbReference type="Gene3D" id="3.40.50.720">
    <property type="entry name" value="NAD(P)-binding Rossmann-like Domain"/>
    <property type="match status" value="1"/>
</dbReference>
<dbReference type="InterPro" id="IPR013149">
    <property type="entry name" value="ADH-like_C"/>
</dbReference>
<dbReference type="PANTHER" id="PTHR44154">
    <property type="entry name" value="QUINONE OXIDOREDUCTASE"/>
    <property type="match status" value="1"/>
</dbReference>
<dbReference type="InterPro" id="IPR051603">
    <property type="entry name" value="Zinc-ADH_QOR/CCCR"/>
</dbReference>
<keyword evidence="4" id="KW-1185">Reference proteome</keyword>
<dbReference type="Pfam" id="PF00107">
    <property type="entry name" value="ADH_zinc_N"/>
    <property type="match status" value="1"/>
</dbReference>
<dbReference type="AlphaFoldDB" id="A0A1G8QZX3"/>
<dbReference type="InterPro" id="IPR011032">
    <property type="entry name" value="GroES-like_sf"/>
</dbReference>
<proteinExistence type="predicted"/>
<keyword evidence="1" id="KW-0521">NADP</keyword>
<evidence type="ECO:0000256" key="1">
    <source>
        <dbReference type="ARBA" id="ARBA00022857"/>
    </source>
</evidence>
<accession>A0A1G8QZX3</accession>
<protein>
    <submittedName>
        <fullName evidence="3">NADPH:quinone reductase</fullName>
    </submittedName>
</protein>
<gene>
    <name evidence="3" type="ORF">SAMN04490247_0733</name>
</gene>
<dbReference type="SMART" id="SM00829">
    <property type="entry name" value="PKS_ER"/>
    <property type="match status" value="1"/>
</dbReference>
<organism evidence="3 4">
    <name type="scientific">Salimicrobium halophilum</name>
    <dbReference type="NCBI Taxonomy" id="86666"/>
    <lineage>
        <taxon>Bacteria</taxon>
        <taxon>Bacillati</taxon>
        <taxon>Bacillota</taxon>
        <taxon>Bacilli</taxon>
        <taxon>Bacillales</taxon>
        <taxon>Bacillaceae</taxon>
        <taxon>Salimicrobium</taxon>
    </lineage>
</organism>
<sequence>MKYVYLMKERKSSVQINAERMDPMKAVQVTGYGDVDKLEVRDVPVPEPGAGELLIKVKACAINNTEIWMREGAYGTGGKSGWKPEGVNFPRTPGSDITGEVVKTGEEVDESMQGNSVVLYPLTSDAEEGTEHYADDMSFIGSEYDGGYAEYVVWPAELCFPMPLADYTESAVFSVSGLTAWHMVEQIQAKPGETVMVTGANGGVGSLNVQIAANVFGARVIAIVGDLSEEQRMKELGASHVLSYKSENLAEEILEVNGGSIDSVLDVVGDALFATSLHVMKKGGKFCISGSAGGQKTNLDFRTVYLKHITMYGSVLGTRKEFKQMLKAIAEGKIRPVIDKTFPLEKAGEAQAYFKEKGKFGKIVLLPETEE</sequence>
<dbReference type="InterPro" id="IPR036291">
    <property type="entry name" value="NAD(P)-bd_dom_sf"/>
</dbReference>
<dbReference type="InterPro" id="IPR013154">
    <property type="entry name" value="ADH-like_N"/>
</dbReference>
<dbReference type="InterPro" id="IPR020843">
    <property type="entry name" value="ER"/>
</dbReference>
<dbReference type="Gene3D" id="3.90.180.10">
    <property type="entry name" value="Medium-chain alcohol dehydrogenases, catalytic domain"/>
    <property type="match status" value="1"/>
</dbReference>
<evidence type="ECO:0000259" key="2">
    <source>
        <dbReference type="SMART" id="SM00829"/>
    </source>
</evidence>
<name>A0A1G8QZX3_9BACI</name>
<dbReference type="Pfam" id="PF08240">
    <property type="entry name" value="ADH_N"/>
    <property type="match status" value="1"/>
</dbReference>
<evidence type="ECO:0000313" key="3">
    <source>
        <dbReference type="EMBL" id="SDJ10276.1"/>
    </source>
</evidence>
<feature type="domain" description="Enoyl reductase (ER)" evidence="2">
    <location>
        <begin position="33"/>
        <end position="365"/>
    </location>
</feature>
<evidence type="ECO:0000313" key="4">
    <source>
        <dbReference type="Proteomes" id="UP000199225"/>
    </source>
</evidence>
<dbReference type="EMBL" id="FNEV01000002">
    <property type="protein sequence ID" value="SDJ10276.1"/>
    <property type="molecule type" value="Genomic_DNA"/>
</dbReference>
<dbReference type="PANTHER" id="PTHR44154:SF1">
    <property type="entry name" value="QUINONE OXIDOREDUCTASE"/>
    <property type="match status" value="1"/>
</dbReference>
<dbReference type="Proteomes" id="UP000199225">
    <property type="component" value="Unassembled WGS sequence"/>
</dbReference>
<dbReference type="STRING" id="86666.SAMN04490247_0733"/>
<dbReference type="GO" id="GO:0016491">
    <property type="term" value="F:oxidoreductase activity"/>
    <property type="evidence" value="ECO:0007669"/>
    <property type="project" value="InterPro"/>
</dbReference>
<dbReference type="SUPFAM" id="SSF51735">
    <property type="entry name" value="NAD(P)-binding Rossmann-fold domains"/>
    <property type="match status" value="1"/>
</dbReference>
<reference evidence="4" key="1">
    <citation type="submission" date="2016-10" db="EMBL/GenBank/DDBJ databases">
        <authorList>
            <person name="Varghese N."/>
            <person name="Submissions S."/>
        </authorList>
    </citation>
    <scope>NUCLEOTIDE SEQUENCE [LARGE SCALE GENOMIC DNA]</scope>
    <source>
        <strain evidence="4">DSM 4771</strain>
    </source>
</reference>